<dbReference type="SUPFAM" id="SSF56801">
    <property type="entry name" value="Acetyl-CoA synthetase-like"/>
    <property type="match status" value="1"/>
</dbReference>
<dbReference type="GeneID" id="19987404"/>
<dbReference type="InterPro" id="IPR000873">
    <property type="entry name" value="AMP-dep_synth/lig_dom"/>
</dbReference>
<dbReference type="RefSeq" id="XP_008731438.1">
    <property type="nucleotide sequence ID" value="XM_008733216.1"/>
</dbReference>
<accession>V9CZT8</accession>
<dbReference type="InterPro" id="IPR042099">
    <property type="entry name" value="ANL_N_sf"/>
</dbReference>
<name>V9CZT8_9EURO</name>
<dbReference type="OrthoDB" id="10253869at2759"/>
<evidence type="ECO:0000313" key="6">
    <source>
        <dbReference type="Proteomes" id="UP000030678"/>
    </source>
</evidence>
<dbReference type="CDD" id="cd04433">
    <property type="entry name" value="AFD_class_I"/>
    <property type="match status" value="1"/>
</dbReference>
<reference evidence="5 6" key="1">
    <citation type="submission" date="2013-03" db="EMBL/GenBank/DDBJ databases">
        <title>The Genome Sequence of Cladophialophora carrionii CBS 160.54.</title>
        <authorList>
            <consortium name="The Broad Institute Genomics Platform"/>
            <person name="Cuomo C."/>
            <person name="de Hoog S."/>
            <person name="Gorbushina A."/>
            <person name="Walker B."/>
            <person name="Young S.K."/>
            <person name="Zeng Q."/>
            <person name="Gargeya S."/>
            <person name="Fitzgerald M."/>
            <person name="Haas B."/>
            <person name="Abouelleil A."/>
            <person name="Allen A.W."/>
            <person name="Alvarado L."/>
            <person name="Arachchi H.M."/>
            <person name="Berlin A.M."/>
            <person name="Chapman S.B."/>
            <person name="Gainer-Dewar J."/>
            <person name="Goldberg J."/>
            <person name="Griggs A."/>
            <person name="Gujja S."/>
            <person name="Hansen M."/>
            <person name="Howarth C."/>
            <person name="Imamovic A."/>
            <person name="Ireland A."/>
            <person name="Larimer J."/>
            <person name="McCowan C."/>
            <person name="Murphy C."/>
            <person name="Pearson M."/>
            <person name="Poon T.W."/>
            <person name="Priest M."/>
            <person name="Roberts A."/>
            <person name="Saif S."/>
            <person name="Shea T."/>
            <person name="Sisk P."/>
            <person name="Sykes S."/>
            <person name="Wortman J."/>
            <person name="Nusbaum C."/>
            <person name="Birren B."/>
        </authorList>
    </citation>
    <scope>NUCLEOTIDE SEQUENCE [LARGE SCALE GENOMIC DNA]</scope>
    <source>
        <strain evidence="5 6">CBS 160.54</strain>
    </source>
</reference>
<dbReference type="Gene3D" id="3.40.50.12780">
    <property type="entry name" value="N-terminal domain of ligase-like"/>
    <property type="match status" value="1"/>
</dbReference>
<evidence type="ECO:0000256" key="1">
    <source>
        <dbReference type="ARBA" id="ARBA00006432"/>
    </source>
</evidence>
<dbReference type="Proteomes" id="UP000030678">
    <property type="component" value="Unassembled WGS sequence"/>
</dbReference>
<dbReference type="VEuPathDB" id="FungiDB:G647_08911"/>
<gene>
    <name evidence="5" type="ORF">G647_08911</name>
</gene>
<dbReference type="InterPro" id="IPR045851">
    <property type="entry name" value="AMP-bd_C_sf"/>
</dbReference>
<dbReference type="Gene3D" id="3.30.300.30">
    <property type="match status" value="1"/>
</dbReference>
<dbReference type="AlphaFoldDB" id="V9CZT8"/>
<dbReference type="InterPro" id="IPR020845">
    <property type="entry name" value="AMP-binding_CS"/>
</dbReference>
<feature type="domain" description="AMP-dependent synthetase/ligase" evidence="4">
    <location>
        <begin position="121"/>
        <end position="486"/>
    </location>
</feature>
<evidence type="ECO:0000256" key="3">
    <source>
        <dbReference type="SAM" id="SignalP"/>
    </source>
</evidence>
<dbReference type="PANTHER" id="PTHR43201:SF5">
    <property type="entry name" value="MEDIUM-CHAIN ACYL-COA LIGASE ACSF2, MITOCHONDRIAL"/>
    <property type="match status" value="1"/>
</dbReference>
<evidence type="ECO:0000259" key="4">
    <source>
        <dbReference type="Pfam" id="PF00501"/>
    </source>
</evidence>
<dbReference type="PANTHER" id="PTHR43201">
    <property type="entry name" value="ACYL-COA SYNTHETASE"/>
    <property type="match status" value="1"/>
</dbReference>
<organism evidence="5 6">
    <name type="scientific">Cladophialophora carrionii CBS 160.54</name>
    <dbReference type="NCBI Taxonomy" id="1279043"/>
    <lineage>
        <taxon>Eukaryota</taxon>
        <taxon>Fungi</taxon>
        <taxon>Dikarya</taxon>
        <taxon>Ascomycota</taxon>
        <taxon>Pezizomycotina</taxon>
        <taxon>Eurotiomycetes</taxon>
        <taxon>Chaetothyriomycetidae</taxon>
        <taxon>Chaetothyriales</taxon>
        <taxon>Herpotrichiellaceae</taxon>
        <taxon>Cladophialophora</taxon>
    </lineage>
</organism>
<dbReference type="EMBL" id="KB822709">
    <property type="protein sequence ID" value="ETI19896.1"/>
    <property type="molecule type" value="Genomic_DNA"/>
</dbReference>
<evidence type="ECO:0000256" key="2">
    <source>
        <dbReference type="ARBA" id="ARBA00022598"/>
    </source>
</evidence>
<keyword evidence="2" id="KW-0436">Ligase</keyword>
<dbReference type="PROSITE" id="PS00455">
    <property type="entry name" value="AMP_BINDING"/>
    <property type="match status" value="1"/>
</dbReference>
<protein>
    <recommendedName>
        <fullName evidence="4">AMP-dependent synthetase/ligase domain-containing protein</fullName>
    </recommendedName>
</protein>
<dbReference type="HOGENOM" id="CLU_000022_72_0_1"/>
<dbReference type="Pfam" id="PF00501">
    <property type="entry name" value="AMP-binding"/>
    <property type="match status" value="1"/>
</dbReference>
<dbReference type="GO" id="GO:0006631">
    <property type="term" value="P:fatty acid metabolic process"/>
    <property type="evidence" value="ECO:0007669"/>
    <property type="project" value="TreeGrafter"/>
</dbReference>
<keyword evidence="3" id="KW-0732">Signal</keyword>
<feature type="signal peptide" evidence="3">
    <location>
        <begin position="1"/>
        <end position="25"/>
    </location>
</feature>
<feature type="chain" id="PRO_5004772984" description="AMP-dependent synthetase/ligase domain-containing protein" evidence="3">
    <location>
        <begin position="26"/>
        <end position="639"/>
    </location>
</feature>
<proteinExistence type="inferred from homology"/>
<comment type="similarity">
    <text evidence="1">Belongs to the ATP-dependent AMP-binding enzyme family.</text>
</comment>
<dbReference type="GO" id="GO:0031956">
    <property type="term" value="F:medium-chain fatty acid-CoA ligase activity"/>
    <property type="evidence" value="ECO:0007669"/>
    <property type="project" value="TreeGrafter"/>
</dbReference>
<evidence type="ECO:0000313" key="5">
    <source>
        <dbReference type="EMBL" id="ETI19896.1"/>
    </source>
</evidence>
<sequence>MAKGTPSPTEFMLILFALLRRFTMCLRRLLFPVNSLNPSSEQKAQVSLAEINGGYLPRMNSVFRHLEQGLSRNPNGWAVICLHQNAHHLSDILEPPKCKKCLTNGNSEDTSVPGPKGCLAVTYEQLDRTAQKLAAGLVLAHARPGASTLLMLIPNGVEYALLTWCCVLLRITYVCVDPDIVSVSGYRGLKDIMRSVRPSIVVTVGVTQAAALDIAIEDLNLAPPIRVSLDDDLPKGWRSPRDLIIGGSSPGAAIDTSKLREAAAHDDPNRINSIIFTSGTSGTPKGCPLRVASMCQILESQSWLVNESNSARALQAAHNSRGIAAFQTLQTWKAGGAVMMIAKSCDIQEMTQALRHRAPTFIAVSPSMALAIRAEMTRDPFTADSVKTVQVGGEAVTIGAMEECSALFPSAKVCVNHGMTEGGGSFYWSFFDTPLDQIPRFGELCPIGAVAPGSAVRIWSTSTRRVVQRGEVGELHIRGGSLLRQYMGGRSPGSFHDDDCGHWLVTGDTAMIDQDGLVSILGRSKDMIVSCAAIIVPVAIETVIQKYLGGAQAAILSVRHPTRGQMPVAIVKEYARRTGPEIMMHVTTVLGQTYLLAGVVSLKQLGLTDFPRNGSGKVAKPELEAALQKRFGSSVPKID</sequence>